<dbReference type="SUPFAM" id="SSF48452">
    <property type="entry name" value="TPR-like"/>
    <property type="match status" value="1"/>
</dbReference>
<dbReference type="PROSITE" id="PS50181">
    <property type="entry name" value="FBOX"/>
    <property type="match status" value="1"/>
</dbReference>
<gene>
    <name evidence="2" type="ORF">MCAP1_001441</name>
</gene>
<dbReference type="InterPro" id="IPR036047">
    <property type="entry name" value="F-box-like_dom_sf"/>
</dbReference>
<dbReference type="SUPFAM" id="SSF81383">
    <property type="entry name" value="F-box domain"/>
    <property type="match status" value="1"/>
</dbReference>
<dbReference type="Pfam" id="PF12937">
    <property type="entry name" value="F-box-like"/>
    <property type="match status" value="1"/>
</dbReference>
<dbReference type="CDD" id="cd09917">
    <property type="entry name" value="F-box_SF"/>
    <property type="match status" value="1"/>
</dbReference>
<dbReference type="InterPro" id="IPR011990">
    <property type="entry name" value="TPR-like_helical_dom_sf"/>
</dbReference>
<sequence length="596" mass="64975">MTRVDAAHLQPLTEALAASTRDTERARLYLKRALVYIHADDAPHALRDVRDALRLASSHASILVRAARIFVEARLPDKAVRVLNLAEQRSPSASDKALITALRVKLARRTPARAAALPVELFVHILGYLPSASLYTCMLVCRAWRHWILQHRPLWHTIAVRASAAPDAAATRAQYEAAARYIQRGVRHIRRLSLRAPLTDHRRVWSLVAPLRLTTLDIACEYTQASAWFAWACSHASLQSLTLRAAPPKGPATHPWLGSPLAARRADAQFQHLALYHTPPLAADASTLAACSQLVSLVYDAGESLHSLQDVRAKCAPALRTLWHHAQHTLTALELRGAALWVGAGPLPVERETSLRALQRLCAPLSCLGTQAELPDALAEWETTLPTDPVLADRAVALAERCAHTLRTCTFHVSHSASTPLAERVLSTCTALGALYVVVDEAVAPPPLVDSYAAARQSALTPATLLRLLTPGCWDARVLCPQLHTLGLVHDTTVRGRELIDLVRVRALLAQGHTCDEAWAAMRRAGAPADRAPSAEAACVPLATLDVDTCLELAPQVVPFLAAHVTRVHWSPMSVPRARLAARLRHEPRVLRARSG</sequence>
<dbReference type="InterPro" id="IPR001810">
    <property type="entry name" value="F-box_dom"/>
</dbReference>
<dbReference type="AlphaFoldDB" id="A0AAF0E7X8"/>
<dbReference type="SMART" id="SM00256">
    <property type="entry name" value="FBOX"/>
    <property type="match status" value="1"/>
</dbReference>
<evidence type="ECO:0000259" key="1">
    <source>
        <dbReference type="PROSITE" id="PS50181"/>
    </source>
</evidence>
<keyword evidence="3" id="KW-1185">Reference proteome</keyword>
<organism evidence="2 3">
    <name type="scientific">Malassezia caprae</name>
    <dbReference type="NCBI Taxonomy" id="1381934"/>
    <lineage>
        <taxon>Eukaryota</taxon>
        <taxon>Fungi</taxon>
        <taxon>Dikarya</taxon>
        <taxon>Basidiomycota</taxon>
        <taxon>Ustilaginomycotina</taxon>
        <taxon>Malasseziomycetes</taxon>
        <taxon>Malasseziales</taxon>
        <taxon>Malasseziaceae</taxon>
        <taxon>Malassezia</taxon>
    </lineage>
</organism>
<dbReference type="Proteomes" id="UP001220961">
    <property type="component" value="Chromosome 3"/>
</dbReference>
<proteinExistence type="predicted"/>
<dbReference type="InterPro" id="IPR032675">
    <property type="entry name" value="LRR_dom_sf"/>
</dbReference>
<evidence type="ECO:0000313" key="2">
    <source>
        <dbReference type="EMBL" id="WFD19218.1"/>
    </source>
</evidence>
<dbReference type="Gene3D" id="1.25.40.10">
    <property type="entry name" value="Tetratricopeptide repeat domain"/>
    <property type="match status" value="1"/>
</dbReference>
<evidence type="ECO:0000313" key="3">
    <source>
        <dbReference type="Proteomes" id="UP001220961"/>
    </source>
</evidence>
<protein>
    <recommendedName>
        <fullName evidence="1">F-box domain-containing protein</fullName>
    </recommendedName>
</protein>
<feature type="domain" description="F-box" evidence="1">
    <location>
        <begin position="111"/>
        <end position="158"/>
    </location>
</feature>
<accession>A0AAF0E7X8</accession>
<dbReference type="EMBL" id="CP119910">
    <property type="protein sequence ID" value="WFD19218.1"/>
    <property type="molecule type" value="Genomic_DNA"/>
</dbReference>
<name>A0AAF0E7X8_9BASI</name>
<dbReference type="Gene3D" id="3.80.10.10">
    <property type="entry name" value="Ribonuclease Inhibitor"/>
    <property type="match status" value="1"/>
</dbReference>
<reference evidence="2" key="1">
    <citation type="submission" date="2023-03" db="EMBL/GenBank/DDBJ databases">
        <title>Mating type loci evolution in Malassezia.</title>
        <authorList>
            <person name="Coelho M.A."/>
        </authorList>
    </citation>
    <scope>NUCLEOTIDE SEQUENCE</scope>
    <source>
        <strain evidence="2">CBS 10434</strain>
    </source>
</reference>